<keyword evidence="4" id="KW-0572">Peptidoglycan-anchor</keyword>
<keyword evidence="10" id="KW-1185">Reference proteome</keyword>
<keyword evidence="6" id="KW-0812">Transmembrane</keyword>
<evidence type="ECO:0000256" key="1">
    <source>
        <dbReference type="ARBA" id="ARBA00022512"/>
    </source>
</evidence>
<evidence type="ECO:0000313" key="10">
    <source>
        <dbReference type="Proteomes" id="UP000271554"/>
    </source>
</evidence>
<keyword evidence="6" id="KW-1133">Transmembrane helix</keyword>
<dbReference type="NCBIfam" id="TIGR01167">
    <property type="entry name" value="LPXTG_anchor"/>
    <property type="match status" value="1"/>
</dbReference>
<evidence type="ECO:0000256" key="4">
    <source>
        <dbReference type="ARBA" id="ARBA00023088"/>
    </source>
</evidence>
<evidence type="ECO:0000256" key="2">
    <source>
        <dbReference type="ARBA" id="ARBA00022525"/>
    </source>
</evidence>
<name>A0A387HH55_9ACTN</name>
<accession>A0A387HH55</accession>
<dbReference type="AlphaFoldDB" id="A0A387HH55"/>
<dbReference type="RefSeq" id="WP_120722650.1">
    <property type="nucleotide sequence ID" value="NZ_CP032698.1"/>
</dbReference>
<dbReference type="KEGG" id="shun:DWB77_04159"/>
<dbReference type="PROSITE" id="PS50847">
    <property type="entry name" value="GRAM_POS_ANCHORING"/>
    <property type="match status" value="1"/>
</dbReference>
<evidence type="ECO:0000256" key="6">
    <source>
        <dbReference type="SAM" id="Phobius"/>
    </source>
</evidence>
<dbReference type="OrthoDB" id="4327874at2"/>
<feature type="region of interest" description="Disordered" evidence="5">
    <location>
        <begin position="341"/>
        <end position="385"/>
    </location>
</feature>
<feature type="domain" description="Gram-positive cocci surface proteins LPxTG" evidence="8">
    <location>
        <begin position="387"/>
        <end position="426"/>
    </location>
</feature>
<evidence type="ECO:0000256" key="5">
    <source>
        <dbReference type="SAM" id="MobiDB-lite"/>
    </source>
</evidence>
<feature type="signal peptide" evidence="7">
    <location>
        <begin position="1"/>
        <end position="29"/>
    </location>
</feature>
<evidence type="ECO:0000256" key="7">
    <source>
        <dbReference type="SAM" id="SignalP"/>
    </source>
</evidence>
<dbReference type="InterPro" id="IPR019931">
    <property type="entry name" value="LPXTG_anchor"/>
</dbReference>
<feature type="compositionally biased region" description="Gly residues" evidence="5">
    <location>
        <begin position="372"/>
        <end position="384"/>
    </location>
</feature>
<feature type="compositionally biased region" description="Low complexity" evidence="5">
    <location>
        <begin position="344"/>
        <end position="371"/>
    </location>
</feature>
<reference evidence="9 10" key="1">
    <citation type="submission" date="2018-10" db="EMBL/GenBank/DDBJ databases">
        <title>Relationship between Morphology and Antimicrobial Activity in Streptomyces.</title>
        <authorList>
            <person name="Kang H.J."/>
            <person name="Kim S.B."/>
        </authorList>
    </citation>
    <scope>NUCLEOTIDE SEQUENCE [LARGE SCALE GENOMIC DNA]</scope>
    <source>
        <strain evidence="9 10">BH38</strain>
    </source>
</reference>
<keyword evidence="6" id="KW-0472">Membrane</keyword>
<feature type="transmembrane region" description="Helical" evidence="6">
    <location>
        <begin position="399"/>
        <end position="417"/>
    </location>
</feature>
<feature type="chain" id="PRO_5017192122" description="Gram-positive cocci surface proteins LPxTG domain-containing protein" evidence="7">
    <location>
        <begin position="30"/>
        <end position="426"/>
    </location>
</feature>
<gene>
    <name evidence="9" type="ORF">DWB77_04159</name>
</gene>
<dbReference type="Proteomes" id="UP000271554">
    <property type="component" value="Chromosome"/>
</dbReference>
<proteinExistence type="predicted"/>
<dbReference type="EMBL" id="CP032698">
    <property type="protein sequence ID" value="AYG81991.1"/>
    <property type="molecule type" value="Genomic_DNA"/>
</dbReference>
<protein>
    <recommendedName>
        <fullName evidence="8">Gram-positive cocci surface proteins LPxTG domain-containing protein</fullName>
    </recommendedName>
</protein>
<evidence type="ECO:0000313" key="9">
    <source>
        <dbReference type="EMBL" id="AYG81991.1"/>
    </source>
</evidence>
<organism evidence="9 10">
    <name type="scientific">Streptomyces hundungensis</name>
    <dbReference type="NCBI Taxonomy" id="1077946"/>
    <lineage>
        <taxon>Bacteria</taxon>
        <taxon>Bacillati</taxon>
        <taxon>Actinomycetota</taxon>
        <taxon>Actinomycetes</taxon>
        <taxon>Kitasatosporales</taxon>
        <taxon>Streptomycetaceae</taxon>
        <taxon>Streptomyces</taxon>
    </lineage>
</organism>
<keyword evidence="3 7" id="KW-0732">Signal</keyword>
<keyword evidence="1" id="KW-0134">Cell wall</keyword>
<evidence type="ECO:0000256" key="3">
    <source>
        <dbReference type="ARBA" id="ARBA00022729"/>
    </source>
</evidence>
<sequence length="426" mass="42973">MQIRRILATAVVAAVTAPAAMLSVSPAFADTKPAAQTQNKPSVAELEQAAKDAQKAYDAAVVAEKALVRSLEDTDAPTYPLEAAFQAATKTAKEAAAKKATADAAVTDAKAKLDAAVSDDDKAAAQKALTEAEGVAKTAADAKAAADAKQAEASKAVSDVRVEISKKIYKAQLAIKETLAKKTAADKALADAKKAEGSGSCVSQDALSAVAVGLPSKIAAGSTVDFTLRLGNTTGRTLDNVFPIAYPHGTDKSGMKDIDKLLHLKWSNGSGWQDLDGRHHAGVVKALRTGAHADVKLRLTVDASAPAEGTGVVFVNADYTNNDGSCGGVPDSTMYEFRLTPVGSKPSAEPAKPASKPSPQGSKSPVPVASGGATGGASGTGGANGSLAHTGSSSALPQFALAGGAAVVIGAGAVYFVRRRKAADNA</sequence>
<keyword evidence="2" id="KW-0964">Secreted</keyword>
<evidence type="ECO:0000259" key="8">
    <source>
        <dbReference type="PROSITE" id="PS50847"/>
    </source>
</evidence>